<dbReference type="EMBL" id="CP144101">
    <property type="protein sequence ID" value="WWC88262.1"/>
    <property type="molecule type" value="Genomic_DNA"/>
</dbReference>
<feature type="transmembrane region" description="Helical" evidence="9">
    <location>
        <begin position="375"/>
        <end position="394"/>
    </location>
</feature>
<dbReference type="PANTHER" id="PTHR48022">
    <property type="entry name" value="PLASTIDIC GLUCOSE TRANSPORTER 4"/>
    <property type="match status" value="1"/>
</dbReference>
<keyword evidence="6 9" id="KW-0472">Membrane</keyword>
<feature type="transmembrane region" description="Helical" evidence="9">
    <location>
        <begin position="401"/>
        <end position="420"/>
    </location>
</feature>
<organism evidence="11 12">
    <name type="scientific">Kwoniella dendrophila CBS 6074</name>
    <dbReference type="NCBI Taxonomy" id="1295534"/>
    <lineage>
        <taxon>Eukaryota</taxon>
        <taxon>Fungi</taxon>
        <taxon>Dikarya</taxon>
        <taxon>Basidiomycota</taxon>
        <taxon>Agaricomycotina</taxon>
        <taxon>Tremellomycetes</taxon>
        <taxon>Tremellales</taxon>
        <taxon>Cryptococcaceae</taxon>
        <taxon>Kwoniella</taxon>
    </lineage>
</organism>
<comment type="subcellular location">
    <subcellularLocation>
        <location evidence="1">Membrane</location>
        <topology evidence="1">Multi-pass membrane protein</topology>
    </subcellularLocation>
</comment>
<feature type="transmembrane region" description="Helical" evidence="9">
    <location>
        <begin position="432"/>
        <end position="457"/>
    </location>
</feature>
<comment type="catalytic activity">
    <reaction evidence="7">
        <text>myo-inositol(out) + H(+)(out) = myo-inositol(in) + H(+)(in)</text>
        <dbReference type="Rhea" id="RHEA:60364"/>
        <dbReference type="ChEBI" id="CHEBI:15378"/>
        <dbReference type="ChEBI" id="CHEBI:17268"/>
    </reaction>
</comment>
<dbReference type="FunFam" id="1.20.1250.20:FF:000134">
    <property type="entry name" value="MFS sugar transporter protein"/>
    <property type="match status" value="1"/>
</dbReference>
<evidence type="ECO:0000256" key="2">
    <source>
        <dbReference type="ARBA" id="ARBA00010992"/>
    </source>
</evidence>
<accession>A0AAX4JS88</accession>
<sequence length="566" mass="62157">MTTTPSSIPHQGHDEIVLAEDDKHNIHHVGVIEGDHEDNNILKPGGVAEMTAEDRATAIKLALKADPGIPKNSPRMVQFVFMILVVCMCGGDAGFDGTVMGAVNSMLQWQKYFGLSSATGGTGIVFGMYTVGQVLAFFPASYLPDKVGRRASMFTGNCILVLGAILTSQARNFQMFIWGRLFTGLGCTLAASSAKSYMSEITPPHTRGRFMGLLNSFYYVGQLLASGISIPLGKKQSNWSWRAPLLIQASPALINLLFVFFLPESPRWLFTHGFEDKSRAVLAKLHSRDNDINSPIVLLQIGEFEENLSMGGADKRWWDFRALFKTRASRYRFGMCAIIAIWGALSGNDLITYFLPVLLLQAGITSPDRQRVLNFVNSITSFTGALTGTVMTDFMGRRKLLLIGSTSCMIGMALAAGLLSPAGQESSVRATAGISFIYLFMVFYSFGYTPLQGLYVAEVLPYENRAKGIALQTWLGAACNLINTFALPSALEHLKWKTYIIFCAWDVVGVIVIFLFAVETKRFSLEDLDHIFESQNPKKTSLQLAKAANERVKREKEAAIVNGIVA</sequence>
<keyword evidence="4 9" id="KW-0812">Transmembrane</keyword>
<feature type="transmembrane region" description="Helical" evidence="9">
    <location>
        <begin position="177"/>
        <end position="198"/>
    </location>
</feature>
<proteinExistence type="inferred from homology"/>
<evidence type="ECO:0000256" key="5">
    <source>
        <dbReference type="ARBA" id="ARBA00022989"/>
    </source>
</evidence>
<dbReference type="GeneID" id="91093839"/>
<feature type="transmembrane region" description="Helical" evidence="9">
    <location>
        <begin position="469"/>
        <end position="487"/>
    </location>
</feature>
<comment type="similarity">
    <text evidence="2 8">Belongs to the major facilitator superfamily. Sugar transporter (TC 2.A.1.1) family.</text>
</comment>
<evidence type="ECO:0000256" key="7">
    <source>
        <dbReference type="ARBA" id="ARBA00049119"/>
    </source>
</evidence>
<keyword evidence="5 9" id="KW-1133">Transmembrane helix</keyword>
<dbReference type="Pfam" id="PF00083">
    <property type="entry name" value="Sugar_tr"/>
    <property type="match status" value="1"/>
</dbReference>
<dbReference type="NCBIfam" id="TIGR00879">
    <property type="entry name" value="SP"/>
    <property type="match status" value="1"/>
</dbReference>
<dbReference type="InterPro" id="IPR020846">
    <property type="entry name" value="MFS_dom"/>
</dbReference>
<dbReference type="RefSeq" id="XP_066075025.1">
    <property type="nucleotide sequence ID" value="XM_066218928.1"/>
</dbReference>
<evidence type="ECO:0000256" key="8">
    <source>
        <dbReference type="RuleBase" id="RU003346"/>
    </source>
</evidence>
<evidence type="ECO:0000256" key="9">
    <source>
        <dbReference type="SAM" id="Phobius"/>
    </source>
</evidence>
<dbReference type="GO" id="GO:0016020">
    <property type="term" value="C:membrane"/>
    <property type="evidence" value="ECO:0007669"/>
    <property type="project" value="UniProtKB-SubCell"/>
</dbReference>
<feature type="transmembrane region" description="Helical" evidence="9">
    <location>
        <begin position="499"/>
        <end position="518"/>
    </location>
</feature>
<evidence type="ECO:0000256" key="1">
    <source>
        <dbReference type="ARBA" id="ARBA00004141"/>
    </source>
</evidence>
<feature type="transmembrane region" description="Helical" evidence="9">
    <location>
        <begin position="123"/>
        <end position="142"/>
    </location>
</feature>
<evidence type="ECO:0000259" key="10">
    <source>
        <dbReference type="PROSITE" id="PS50850"/>
    </source>
</evidence>
<dbReference type="GO" id="GO:0005351">
    <property type="term" value="F:carbohydrate:proton symporter activity"/>
    <property type="evidence" value="ECO:0007669"/>
    <property type="project" value="TreeGrafter"/>
</dbReference>
<feature type="transmembrane region" description="Helical" evidence="9">
    <location>
        <begin position="210"/>
        <end position="233"/>
    </location>
</feature>
<keyword evidence="3 8" id="KW-0813">Transport</keyword>
<name>A0AAX4JS88_9TREE</name>
<evidence type="ECO:0000313" key="11">
    <source>
        <dbReference type="EMBL" id="WWC88262.1"/>
    </source>
</evidence>
<dbReference type="AlphaFoldDB" id="A0AAX4JS88"/>
<dbReference type="SUPFAM" id="SSF103473">
    <property type="entry name" value="MFS general substrate transporter"/>
    <property type="match status" value="1"/>
</dbReference>
<feature type="transmembrane region" description="Helical" evidence="9">
    <location>
        <begin position="333"/>
        <end position="355"/>
    </location>
</feature>
<feature type="transmembrane region" description="Helical" evidence="9">
    <location>
        <begin position="245"/>
        <end position="262"/>
    </location>
</feature>
<dbReference type="InterPro" id="IPR036259">
    <property type="entry name" value="MFS_trans_sf"/>
</dbReference>
<reference evidence="11 12" key="1">
    <citation type="submission" date="2024-01" db="EMBL/GenBank/DDBJ databases">
        <title>Comparative genomics of Cryptococcus and Kwoniella reveals pathogenesis evolution and contrasting modes of karyotype evolution via chromosome fusion or intercentromeric recombination.</title>
        <authorList>
            <person name="Coelho M.A."/>
            <person name="David-Palma M."/>
            <person name="Shea T."/>
            <person name="Bowers K."/>
            <person name="McGinley-Smith S."/>
            <person name="Mohammad A.W."/>
            <person name="Gnirke A."/>
            <person name="Yurkov A.M."/>
            <person name="Nowrousian M."/>
            <person name="Sun S."/>
            <person name="Cuomo C.A."/>
            <person name="Heitman J."/>
        </authorList>
    </citation>
    <scope>NUCLEOTIDE SEQUENCE [LARGE SCALE GENOMIC DNA]</scope>
    <source>
        <strain evidence="11 12">CBS 6074</strain>
    </source>
</reference>
<keyword evidence="12" id="KW-1185">Reference proteome</keyword>
<evidence type="ECO:0000313" key="12">
    <source>
        <dbReference type="Proteomes" id="UP001355207"/>
    </source>
</evidence>
<evidence type="ECO:0000256" key="3">
    <source>
        <dbReference type="ARBA" id="ARBA00022448"/>
    </source>
</evidence>
<dbReference type="Gene3D" id="1.20.1250.20">
    <property type="entry name" value="MFS general substrate transporter like domains"/>
    <property type="match status" value="1"/>
</dbReference>
<dbReference type="PANTHER" id="PTHR48022:SF79">
    <property type="entry name" value="LACTOSE PERMEASE, PUTATIVE (AFU_ORTHOLOGUE AFUA_6G01860)-RELATED"/>
    <property type="match status" value="1"/>
</dbReference>
<evidence type="ECO:0000256" key="4">
    <source>
        <dbReference type="ARBA" id="ARBA00022692"/>
    </source>
</evidence>
<dbReference type="PROSITE" id="PS50850">
    <property type="entry name" value="MFS"/>
    <property type="match status" value="1"/>
</dbReference>
<protein>
    <recommendedName>
        <fullName evidence="10">Major facilitator superfamily (MFS) profile domain-containing protein</fullName>
    </recommendedName>
</protein>
<dbReference type="InterPro" id="IPR003663">
    <property type="entry name" value="Sugar/inositol_transpt"/>
</dbReference>
<evidence type="ECO:0000256" key="6">
    <source>
        <dbReference type="ARBA" id="ARBA00023136"/>
    </source>
</evidence>
<dbReference type="Proteomes" id="UP001355207">
    <property type="component" value="Chromosome 4"/>
</dbReference>
<dbReference type="InterPro" id="IPR005828">
    <property type="entry name" value="MFS_sugar_transport-like"/>
</dbReference>
<feature type="transmembrane region" description="Helical" evidence="9">
    <location>
        <begin position="79"/>
        <end position="103"/>
    </location>
</feature>
<feature type="domain" description="Major facilitator superfamily (MFS) profile" evidence="10">
    <location>
        <begin position="82"/>
        <end position="521"/>
    </location>
</feature>
<gene>
    <name evidence="11" type="ORF">L201_003169</name>
</gene>
<dbReference type="InterPro" id="IPR050360">
    <property type="entry name" value="MFS_Sugar_Transporters"/>
</dbReference>